<reference evidence="4 5" key="1">
    <citation type="submission" date="2020-03" db="EMBL/GenBank/DDBJ databases">
        <title>Sequencing the genomes of 1000 actinobacteria strains.</title>
        <authorList>
            <person name="Klenk H.-P."/>
        </authorList>
    </citation>
    <scope>NUCLEOTIDE SEQUENCE [LARGE SCALE GENOMIC DNA]</scope>
    <source>
        <strain evidence="4 5">DSM 16403</strain>
    </source>
</reference>
<evidence type="ECO:0000256" key="1">
    <source>
        <dbReference type="ARBA" id="ARBA00022679"/>
    </source>
</evidence>
<dbReference type="SUPFAM" id="SSF55729">
    <property type="entry name" value="Acyl-CoA N-acyltransferases (Nat)"/>
    <property type="match status" value="1"/>
</dbReference>
<dbReference type="AlphaFoldDB" id="A0A846RP34"/>
<dbReference type="PANTHER" id="PTHR43420">
    <property type="entry name" value="ACETYLTRANSFERASE"/>
    <property type="match status" value="1"/>
</dbReference>
<sequence length="160" mass="18106">MTTSNVHVSQARGPGEVAECAAIWARATARRDNESFPATVETALPGLQRRLAIDGSKLIVLRLRGMPTGFTLFAPREETLEVFYLAVDPEAWGSGLGTRLLSEAEHFARELNLTILELWVIDDNDRAIGVYEHAGWNRTDELQRDRTSGRWERRFIRRLS</sequence>
<dbReference type="CDD" id="cd04301">
    <property type="entry name" value="NAT_SF"/>
    <property type="match status" value="1"/>
</dbReference>
<accession>A0A846RP34</accession>
<proteinExistence type="predicted"/>
<keyword evidence="1 4" id="KW-0808">Transferase</keyword>
<comment type="caution">
    <text evidence="4">The sequence shown here is derived from an EMBL/GenBank/DDBJ whole genome shotgun (WGS) entry which is preliminary data.</text>
</comment>
<dbReference type="InterPro" id="IPR016181">
    <property type="entry name" value="Acyl_CoA_acyltransferase"/>
</dbReference>
<dbReference type="InterPro" id="IPR050680">
    <property type="entry name" value="YpeA/RimI_acetyltransf"/>
</dbReference>
<organism evidence="4 5">
    <name type="scientific">Arthrobacter pigmenti</name>
    <dbReference type="NCBI Taxonomy" id="271432"/>
    <lineage>
        <taxon>Bacteria</taxon>
        <taxon>Bacillati</taxon>
        <taxon>Actinomycetota</taxon>
        <taxon>Actinomycetes</taxon>
        <taxon>Micrococcales</taxon>
        <taxon>Micrococcaceae</taxon>
        <taxon>Arthrobacter</taxon>
    </lineage>
</organism>
<dbReference type="Gene3D" id="3.40.630.30">
    <property type="match status" value="1"/>
</dbReference>
<dbReference type="GO" id="GO:0016747">
    <property type="term" value="F:acyltransferase activity, transferring groups other than amino-acyl groups"/>
    <property type="evidence" value="ECO:0007669"/>
    <property type="project" value="InterPro"/>
</dbReference>
<feature type="domain" description="N-acetyltransferase" evidence="3">
    <location>
        <begin position="6"/>
        <end position="157"/>
    </location>
</feature>
<evidence type="ECO:0000259" key="3">
    <source>
        <dbReference type="PROSITE" id="PS51186"/>
    </source>
</evidence>
<dbReference type="PROSITE" id="PS51186">
    <property type="entry name" value="GNAT"/>
    <property type="match status" value="1"/>
</dbReference>
<dbReference type="EMBL" id="JAATJL010000001">
    <property type="protein sequence ID" value="NJC21917.1"/>
    <property type="molecule type" value="Genomic_DNA"/>
</dbReference>
<evidence type="ECO:0000256" key="2">
    <source>
        <dbReference type="ARBA" id="ARBA00023315"/>
    </source>
</evidence>
<gene>
    <name evidence="4" type="ORF">BJ994_000993</name>
</gene>
<keyword evidence="2" id="KW-0012">Acyltransferase</keyword>
<evidence type="ECO:0000313" key="5">
    <source>
        <dbReference type="Proteomes" id="UP000547458"/>
    </source>
</evidence>
<keyword evidence="5" id="KW-1185">Reference proteome</keyword>
<name>A0A846RP34_9MICC</name>
<dbReference type="Proteomes" id="UP000547458">
    <property type="component" value="Unassembled WGS sequence"/>
</dbReference>
<dbReference type="InterPro" id="IPR000182">
    <property type="entry name" value="GNAT_dom"/>
</dbReference>
<protein>
    <submittedName>
        <fullName evidence="4">GNAT superfamily N-acetyltransferase</fullName>
    </submittedName>
</protein>
<dbReference type="RefSeq" id="WP_167992116.1">
    <property type="nucleotide sequence ID" value="NZ_JAATJL010000001.1"/>
</dbReference>
<evidence type="ECO:0000313" key="4">
    <source>
        <dbReference type="EMBL" id="NJC21917.1"/>
    </source>
</evidence>
<dbReference type="Pfam" id="PF00583">
    <property type="entry name" value="Acetyltransf_1"/>
    <property type="match status" value="1"/>
</dbReference>